<accession>A0A392RPJ5</accession>
<organism evidence="1 2">
    <name type="scientific">Trifolium medium</name>
    <dbReference type="NCBI Taxonomy" id="97028"/>
    <lineage>
        <taxon>Eukaryota</taxon>
        <taxon>Viridiplantae</taxon>
        <taxon>Streptophyta</taxon>
        <taxon>Embryophyta</taxon>
        <taxon>Tracheophyta</taxon>
        <taxon>Spermatophyta</taxon>
        <taxon>Magnoliopsida</taxon>
        <taxon>eudicotyledons</taxon>
        <taxon>Gunneridae</taxon>
        <taxon>Pentapetalae</taxon>
        <taxon>rosids</taxon>
        <taxon>fabids</taxon>
        <taxon>Fabales</taxon>
        <taxon>Fabaceae</taxon>
        <taxon>Papilionoideae</taxon>
        <taxon>50 kb inversion clade</taxon>
        <taxon>NPAAA clade</taxon>
        <taxon>Hologalegina</taxon>
        <taxon>IRL clade</taxon>
        <taxon>Trifolieae</taxon>
        <taxon>Trifolium</taxon>
    </lineage>
</organism>
<proteinExistence type="predicted"/>
<protein>
    <submittedName>
        <fullName evidence="1">Uncharacterized protein</fullName>
    </submittedName>
</protein>
<dbReference type="AlphaFoldDB" id="A0A392RPJ5"/>
<evidence type="ECO:0000313" key="2">
    <source>
        <dbReference type="Proteomes" id="UP000265520"/>
    </source>
</evidence>
<reference evidence="1 2" key="1">
    <citation type="journal article" date="2018" name="Front. Plant Sci.">
        <title>Red Clover (Trifolium pratense) and Zigzag Clover (T. medium) - A Picture of Genomic Similarities and Differences.</title>
        <authorList>
            <person name="Dluhosova J."/>
            <person name="Istvanek J."/>
            <person name="Nedelnik J."/>
            <person name="Repkova J."/>
        </authorList>
    </citation>
    <scope>NUCLEOTIDE SEQUENCE [LARGE SCALE GENOMIC DNA]</scope>
    <source>
        <strain evidence="2">cv. 10/8</strain>
        <tissue evidence="1">Leaf</tissue>
    </source>
</reference>
<feature type="non-terminal residue" evidence="1">
    <location>
        <position position="41"/>
    </location>
</feature>
<keyword evidence="2" id="KW-1185">Reference proteome</keyword>
<dbReference type="EMBL" id="LXQA010257233">
    <property type="protein sequence ID" value="MCI38571.1"/>
    <property type="molecule type" value="Genomic_DNA"/>
</dbReference>
<name>A0A392RPJ5_9FABA</name>
<dbReference type="Proteomes" id="UP000265520">
    <property type="component" value="Unassembled WGS sequence"/>
</dbReference>
<evidence type="ECO:0000313" key="1">
    <source>
        <dbReference type="EMBL" id="MCI38571.1"/>
    </source>
</evidence>
<comment type="caution">
    <text evidence="1">The sequence shown here is derived from an EMBL/GenBank/DDBJ whole genome shotgun (WGS) entry which is preliminary data.</text>
</comment>
<sequence>MVSEQAQTGQDLPDDIKDLLINRELNPVVLYTWWIVIPGRA</sequence>